<name>A0A7W4W4S9_9GAMM</name>
<keyword evidence="2" id="KW-0547">Nucleotide-binding</keyword>
<feature type="domain" description="ATP-grasp" evidence="3">
    <location>
        <begin position="287"/>
        <end position="484"/>
    </location>
</feature>
<dbReference type="Gene3D" id="3.30.1490.20">
    <property type="entry name" value="ATP-grasp fold, A domain"/>
    <property type="match status" value="1"/>
</dbReference>
<dbReference type="Pfam" id="PF14401">
    <property type="entry name" value="RLAN"/>
    <property type="match status" value="1"/>
</dbReference>
<dbReference type="GO" id="GO:0009432">
    <property type="term" value="P:SOS response"/>
    <property type="evidence" value="ECO:0007669"/>
    <property type="project" value="TreeGrafter"/>
</dbReference>
<keyword evidence="5" id="KW-1185">Reference proteome</keyword>
<dbReference type="GO" id="GO:0005737">
    <property type="term" value="C:cytoplasm"/>
    <property type="evidence" value="ECO:0007669"/>
    <property type="project" value="TreeGrafter"/>
</dbReference>
<keyword evidence="4" id="KW-0436">Ligase</keyword>
<accession>A0A7W4W4S9</accession>
<dbReference type="PROSITE" id="PS50975">
    <property type="entry name" value="ATP_GRASP"/>
    <property type="match status" value="1"/>
</dbReference>
<dbReference type="AlphaFoldDB" id="A0A7W4W4S9"/>
<evidence type="ECO:0000313" key="5">
    <source>
        <dbReference type="Proteomes" id="UP000537130"/>
    </source>
</evidence>
<dbReference type="Gene3D" id="3.30.470.20">
    <property type="entry name" value="ATP-grasp fold, B domain"/>
    <property type="match status" value="1"/>
</dbReference>
<keyword evidence="2" id="KW-0067">ATP-binding</keyword>
<dbReference type="GO" id="GO:0018169">
    <property type="term" value="F:ribosomal S6-glutamic acid ligase activity"/>
    <property type="evidence" value="ECO:0007669"/>
    <property type="project" value="TreeGrafter"/>
</dbReference>
<dbReference type="EMBL" id="JACHWY010000001">
    <property type="protein sequence ID" value="MBB3047158.1"/>
    <property type="molecule type" value="Genomic_DNA"/>
</dbReference>
<dbReference type="GO" id="GO:0046872">
    <property type="term" value="F:metal ion binding"/>
    <property type="evidence" value="ECO:0007669"/>
    <property type="project" value="InterPro"/>
</dbReference>
<proteinExistence type="predicted"/>
<dbReference type="SUPFAM" id="SSF56059">
    <property type="entry name" value="Glutathione synthetase ATP-binding domain-like"/>
    <property type="match status" value="1"/>
</dbReference>
<reference evidence="4 5" key="1">
    <citation type="submission" date="2020-08" db="EMBL/GenBank/DDBJ databases">
        <title>Genomic Encyclopedia of Type Strains, Phase III (KMG-III): the genomes of soil and plant-associated and newly described type strains.</title>
        <authorList>
            <person name="Whitman W."/>
        </authorList>
    </citation>
    <scope>NUCLEOTIDE SEQUENCE [LARGE SCALE GENOMIC DNA]</scope>
    <source>
        <strain evidence="4 5">CECT 8654</strain>
    </source>
</reference>
<comment type="caution">
    <text evidence="4">The sequence shown here is derived from an EMBL/GenBank/DDBJ whole genome shotgun (WGS) entry which is preliminary data.</text>
</comment>
<evidence type="ECO:0000313" key="4">
    <source>
        <dbReference type="EMBL" id="MBB3047158.1"/>
    </source>
</evidence>
<dbReference type="Pfam" id="PF08443">
    <property type="entry name" value="RimK"/>
    <property type="match status" value="1"/>
</dbReference>
<dbReference type="InterPro" id="IPR013815">
    <property type="entry name" value="ATP_grasp_subdomain_1"/>
</dbReference>
<protein>
    <submittedName>
        <fullName evidence="4">Glutathione synthase/RimK-type ligase-like ATP-grasp enzyme</fullName>
    </submittedName>
</protein>
<evidence type="ECO:0000256" key="1">
    <source>
        <dbReference type="ARBA" id="ARBA00023211"/>
    </source>
</evidence>
<dbReference type="Proteomes" id="UP000537130">
    <property type="component" value="Unassembled WGS sequence"/>
</dbReference>
<organism evidence="4 5">
    <name type="scientific">Litorivivens lipolytica</name>
    <dbReference type="NCBI Taxonomy" id="1524264"/>
    <lineage>
        <taxon>Bacteria</taxon>
        <taxon>Pseudomonadati</taxon>
        <taxon>Pseudomonadota</taxon>
        <taxon>Gammaproteobacteria</taxon>
        <taxon>Litorivivens</taxon>
    </lineage>
</organism>
<dbReference type="RefSeq" id="WP_183409797.1">
    <property type="nucleotide sequence ID" value="NZ_JACHWY010000001.1"/>
</dbReference>
<gene>
    <name evidence="4" type="ORF">FHR99_001394</name>
</gene>
<dbReference type="InterPro" id="IPR013651">
    <property type="entry name" value="ATP-grasp_RimK-type"/>
</dbReference>
<dbReference type="PANTHER" id="PTHR21621">
    <property type="entry name" value="RIBOSOMAL PROTEIN S6 MODIFICATION PROTEIN"/>
    <property type="match status" value="1"/>
</dbReference>
<dbReference type="InterPro" id="IPR025839">
    <property type="entry name" value="RLAN_dom"/>
</dbReference>
<keyword evidence="1" id="KW-0464">Manganese</keyword>
<dbReference type="InterPro" id="IPR011761">
    <property type="entry name" value="ATP-grasp"/>
</dbReference>
<dbReference type="PANTHER" id="PTHR21621:SF0">
    <property type="entry name" value="BETA-CITRYLGLUTAMATE SYNTHASE B-RELATED"/>
    <property type="match status" value="1"/>
</dbReference>
<sequence>MPRFYVVVDDLSDWSPYYPSQDVITFEDYLGEVGSRAAERVRVVNLCRNYKYLGSAWYCALLAEARGHHAFPSVRTLSDFRSRSLSDIQLDGIDPSLRKLPAGDKKEMKVRIWFGECLRPEFAPLAKNLFERFPCPLMEVSLEFDKHWEIERIRPISLRDLKDSEEQEAFANAFERFSNKLWRKPRAGKRFRYDLAILANPEEDMPPSDKVALKKFIKAGEELGIATELITPRDYMRIPEYDGLFIRETTSVGHHTYRFAKKAEAEGMVVIDDPTSILRCTNKVYLAELLNKQNIPTPQTRILHKSDAPVLAEKLADMEFPLVLKVPDGSFSRGVVKVANRQELEEQGGMLLKSSALLLVQEYMYTEYDWRIGVINNKPLYACRYYMVKNHWQIYKHGADSSVKSGGFDAMPTFEAPRAVVDAALAACKLIGDGFYGVDLKQAGNRVAVIEVNDNPSIDSGVEDQYLGNQLYTSFMEEFLRRLEDRRRK</sequence>
<dbReference type="GO" id="GO:0005524">
    <property type="term" value="F:ATP binding"/>
    <property type="evidence" value="ECO:0007669"/>
    <property type="project" value="UniProtKB-UniRule"/>
</dbReference>
<evidence type="ECO:0000259" key="3">
    <source>
        <dbReference type="PROSITE" id="PS50975"/>
    </source>
</evidence>
<evidence type="ECO:0000256" key="2">
    <source>
        <dbReference type="PROSITE-ProRule" id="PRU00409"/>
    </source>
</evidence>